<dbReference type="Proteomes" id="UP000708148">
    <property type="component" value="Unassembled WGS sequence"/>
</dbReference>
<reference evidence="1" key="1">
    <citation type="submission" date="2020-12" db="EMBL/GenBank/DDBJ databases">
        <authorList>
            <person name="Iha C."/>
        </authorList>
    </citation>
    <scope>NUCLEOTIDE SEQUENCE</scope>
</reference>
<gene>
    <name evidence="1" type="ORF">OSTQU699_LOCUS330</name>
</gene>
<protein>
    <submittedName>
        <fullName evidence="1">Uncharacterized protein</fullName>
    </submittedName>
</protein>
<comment type="caution">
    <text evidence="1">The sequence shown here is derived from an EMBL/GenBank/DDBJ whole genome shotgun (WGS) entry which is preliminary data.</text>
</comment>
<accession>A0A8S1IKS4</accession>
<organism evidence="1 2">
    <name type="scientific">Ostreobium quekettii</name>
    <dbReference type="NCBI Taxonomy" id="121088"/>
    <lineage>
        <taxon>Eukaryota</taxon>
        <taxon>Viridiplantae</taxon>
        <taxon>Chlorophyta</taxon>
        <taxon>core chlorophytes</taxon>
        <taxon>Ulvophyceae</taxon>
        <taxon>TCBD clade</taxon>
        <taxon>Bryopsidales</taxon>
        <taxon>Ostreobineae</taxon>
        <taxon>Ostreobiaceae</taxon>
        <taxon>Ostreobium</taxon>
    </lineage>
</organism>
<dbReference type="AlphaFoldDB" id="A0A8S1IKS4"/>
<dbReference type="EMBL" id="CAJHUC010000288">
    <property type="protein sequence ID" value="CAD7694969.1"/>
    <property type="molecule type" value="Genomic_DNA"/>
</dbReference>
<keyword evidence="2" id="KW-1185">Reference proteome</keyword>
<name>A0A8S1IKS4_9CHLO</name>
<evidence type="ECO:0000313" key="2">
    <source>
        <dbReference type="Proteomes" id="UP000708148"/>
    </source>
</evidence>
<proteinExistence type="predicted"/>
<sequence length="101" mass="11322">MFFHIDLVISSTGLVLELSKSSLRVIAIVNVMRCTVRIRFKTLFTNICNVALWTPQCGVLSGLWMCCNGKEIARIGAHFLLRVKWLLCRFEGAQAAFSKSA</sequence>
<evidence type="ECO:0000313" key="1">
    <source>
        <dbReference type="EMBL" id="CAD7694969.1"/>
    </source>
</evidence>